<sequence>MLHSRVPESSTSGLNSKRKSKKKRNQLKNLAKIAKNVDDDGFNKPGYVHKPKKSKKFTKKIGKRTLAKTSAKVVKNKRKKLLARKTAGAGA</sequence>
<proteinExistence type="predicted"/>
<feature type="region of interest" description="Disordered" evidence="1">
    <location>
        <begin position="1"/>
        <end position="91"/>
    </location>
</feature>
<reference evidence="2 3" key="1">
    <citation type="submission" date="2014-03" db="EMBL/GenBank/DDBJ databases">
        <title>Draft genome of the hookworm Oesophagostomum dentatum.</title>
        <authorList>
            <person name="Mitreva M."/>
        </authorList>
    </citation>
    <scope>NUCLEOTIDE SEQUENCE [LARGE SCALE GENOMIC DNA]</scope>
    <source>
        <strain evidence="2 3">OD-Hann</strain>
    </source>
</reference>
<feature type="compositionally biased region" description="Basic residues" evidence="1">
    <location>
        <begin position="47"/>
        <end position="66"/>
    </location>
</feature>
<gene>
    <name evidence="2" type="ORF">OESDEN_24955</name>
</gene>
<feature type="compositionally biased region" description="Basic residues" evidence="1">
    <location>
        <begin position="16"/>
        <end position="26"/>
    </location>
</feature>
<evidence type="ECO:0000313" key="3">
    <source>
        <dbReference type="Proteomes" id="UP000053660"/>
    </source>
</evidence>
<evidence type="ECO:0000256" key="1">
    <source>
        <dbReference type="SAM" id="MobiDB-lite"/>
    </source>
</evidence>
<keyword evidence="3" id="KW-1185">Reference proteome</keyword>
<feature type="compositionally biased region" description="Basic residues" evidence="1">
    <location>
        <begin position="74"/>
        <end position="83"/>
    </location>
</feature>
<dbReference type="EMBL" id="KN612754">
    <property type="protein sequence ID" value="KHJ75430.1"/>
    <property type="molecule type" value="Genomic_DNA"/>
</dbReference>
<dbReference type="AlphaFoldDB" id="A0A0B1RWJ7"/>
<protein>
    <submittedName>
        <fullName evidence="2">Uncharacterized protein</fullName>
    </submittedName>
</protein>
<evidence type="ECO:0000313" key="2">
    <source>
        <dbReference type="EMBL" id="KHJ75430.1"/>
    </source>
</evidence>
<organism evidence="2 3">
    <name type="scientific">Oesophagostomum dentatum</name>
    <name type="common">Nodular worm</name>
    <dbReference type="NCBI Taxonomy" id="61180"/>
    <lineage>
        <taxon>Eukaryota</taxon>
        <taxon>Metazoa</taxon>
        <taxon>Ecdysozoa</taxon>
        <taxon>Nematoda</taxon>
        <taxon>Chromadorea</taxon>
        <taxon>Rhabditida</taxon>
        <taxon>Rhabditina</taxon>
        <taxon>Rhabditomorpha</taxon>
        <taxon>Strongyloidea</taxon>
        <taxon>Strongylidae</taxon>
        <taxon>Oesophagostomum</taxon>
    </lineage>
</organism>
<accession>A0A0B1RWJ7</accession>
<dbReference type="Proteomes" id="UP000053660">
    <property type="component" value="Unassembled WGS sequence"/>
</dbReference>
<name>A0A0B1RWJ7_OESDE</name>